<accession>A0A089M7E1</accession>
<dbReference type="AlphaFoldDB" id="A0A089M7E1"/>
<dbReference type="SUPFAM" id="SSF141571">
    <property type="entry name" value="Pentapeptide repeat-like"/>
    <property type="match status" value="1"/>
</dbReference>
<sequence length="289" mass="32106">MSYPQELLSASPDQKHIHLQSNCESCFGLCCAALPFAVSSDFAIDKNAGQPCPNLRNDFRCGIHTGLRAKGFRGCTVYECFGAGPKVSHITFNGRDWREAPETAAQMFEVFPVMRHLHELLCYLTEALLLPAAQPIRSQLHSALEQTERLTLLPAEALLKVDVYTHRAEINELLLRTSELAREASRRQLHNAPKRPKIYRGADLIGAKLKKADLRCVSLRGAYLIAADLSGADLRGADLIGADFRDTNLCGADLRDTLFLTQSQLNAAKGDILTQLPDRFVHPEHWTMV</sequence>
<dbReference type="EMBL" id="CP009287">
    <property type="protein sequence ID" value="AIQ69147.1"/>
    <property type="molecule type" value="Genomic_DNA"/>
</dbReference>
<gene>
    <name evidence="1" type="ORF">PGRAT_17080</name>
</gene>
<reference evidence="1 2" key="1">
    <citation type="submission" date="2014-08" db="EMBL/GenBank/DDBJ databases">
        <title>Comparative genomics of the Paenibacillus odorifer group.</title>
        <authorList>
            <person name="den Bakker H.C."/>
            <person name="Tsai Y.-C."/>
            <person name="Martin N."/>
            <person name="Korlach J."/>
            <person name="Wiedmann M."/>
        </authorList>
    </citation>
    <scope>NUCLEOTIDE SEQUENCE [LARGE SCALE GENOMIC DNA]</scope>
    <source>
        <strain evidence="1 2">DSM 15220</strain>
    </source>
</reference>
<keyword evidence="2" id="KW-1185">Reference proteome</keyword>
<dbReference type="InterPro" id="IPR001646">
    <property type="entry name" value="5peptide_repeat"/>
</dbReference>
<name>A0A089M7E1_9BACL</name>
<evidence type="ECO:0008006" key="3">
    <source>
        <dbReference type="Google" id="ProtNLM"/>
    </source>
</evidence>
<protein>
    <recommendedName>
        <fullName evidence="3">Oxetanocin A resistance protein</fullName>
    </recommendedName>
</protein>
<dbReference type="OrthoDB" id="154708at2"/>
<dbReference type="RefSeq" id="WP_025708079.1">
    <property type="nucleotide sequence ID" value="NZ_CP009287.1"/>
</dbReference>
<evidence type="ECO:0000313" key="1">
    <source>
        <dbReference type="EMBL" id="AIQ69147.1"/>
    </source>
</evidence>
<dbReference type="Gene3D" id="2.160.20.80">
    <property type="entry name" value="E3 ubiquitin-protein ligase SopA"/>
    <property type="match status" value="1"/>
</dbReference>
<dbReference type="PANTHER" id="PTHR14136:SF37">
    <property type="entry name" value="PENTAPEPTIDE REPEAT-CONTAINING PROTEIN"/>
    <property type="match status" value="1"/>
</dbReference>
<evidence type="ECO:0000313" key="2">
    <source>
        <dbReference type="Proteomes" id="UP000029500"/>
    </source>
</evidence>
<dbReference type="HOGENOM" id="CLU_068870_0_0_9"/>
<dbReference type="Pfam" id="PF00805">
    <property type="entry name" value="Pentapeptide"/>
    <property type="match status" value="1"/>
</dbReference>
<dbReference type="eggNOG" id="COG1357">
    <property type="taxonomic scope" value="Bacteria"/>
</dbReference>
<organism evidence="1 2">
    <name type="scientific">Paenibacillus graminis</name>
    <dbReference type="NCBI Taxonomy" id="189425"/>
    <lineage>
        <taxon>Bacteria</taxon>
        <taxon>Bacillati</taxon>
        <taxon>Bacillota</taxon>
        <taxon>Bacilli</taxon>
        <taxon>Bacillales</taxon>
        <taxon>Paenibacillaceae</taxon>
        <taxon>Paenibacillus</taxon>
    </lineage>
</organism>
<dbReference type="STRING" id="189425.PGRAT_17080"/>
<dbReference type="Proteomes" id="UP000029500">
    <property type="component" value="Chromosome"/>
</dbReference>
<dbReference type="PANTHER" id="PTHR14136">
    <property type="entry name" value="BTB_POZ DOMAIN-CONTAINING PROTEIN KCTD9"/>
    <property type="match status" value="1"/>
</dbReference>
<proteinExistence type="predicted"/>
<dbReference type="KEGG" id="pgm:PGRAT_17080"/>
<dbReference type="InterPro" id="IPR051082">
    <property type="entry name" value="Pentapeptide-BTB/POZ_domain"/>
</dbReference>